<feature type="transmembrane region" description="Helical" evidence="12">
    <location>
        <begin position="542"/>
        <end position="562"/>
    </location>
</feature>
<keyword evidence="9 12" id="KW-1133">Transmembrane helix</keyword>
<protein>
    <recommendedName>
        <fullName evidence="5 12">Dolichyl-diphosphooligosaccharide--protein glycosyltransferase subunit 2</fullName>
    </recommendedName>
    <alternativeName>
        <fullName evidence="12">Ribophorin-2</fullName>
    </alternativeName>
</protein>
<dbReference type="InterPro" id="IPR056790">
    <property type="entry name" value="Ribophorin_II_C"/>
</dbReference>
<keyword evidence="8 12" id="KW-0256">Endoplasmic reticulum</keyword>
<comment type="function">
    <text evidence="1 12">Subunit of the oligosaccharyl transferase (OST) complex that catalyzes the initial transfer of a defined glycan (Glc(3)Man(9)GlcNAc(2) in eukaryotes) from the lipid carrier dolichol-pyrophosphate to an asparagine residue within an Asn-X-Ser/Thr consensus motif in nascent polypeptide chains, the first step in protein N-glycosylation. N-glycosylation occurs cotranslationally and the complex associates with the Sec61 complex at the channel-forming translocon complex that mediates protein translocation across the endoplasmic reticulum (ER). All subunits are required for a maximal enzyme activity.</text>
</comment>
<feature type="transmembrane region" description="Helical" evidence="12">
    <location>
        <begin position="574"/>
        <end position="595"/>
    </location>
</feature>
<evidence type="ECO:0000259" key="13">
    <source>
        <dbReference type="Pfam" id="PF05817"/>
    </source>
</evidence>
<comment type="similarity">
    <text evidence="4 12">Belongs to the SWP1 family.</text>
</comment>
<comment type="subcellular location">
    <subcellularLocation>
        <location evidence="2 12">Endoplasmic reticulum membrane</location>
        <topology evidence="2 12">Multi-pass membrane protein</topology>
    </subcellularLocation>
</comment>
<gene>
    <name evidence="17" type="ORF">GCK32_007587</name>
</gene>
<dbReference type="AlphaFoldDB" id="A0AAN8IM56"/>
<evidence type="ECO:0000256" key="7">
    <source>
        <dbReference type="ARBA" id="ARBA00022729"/>
    </source>
</evidence>
<keyword evidence="7 12" id="KW-0732">Signal</keyword>
<dbReference type="Pfam" id="PF25147">
    <property type="entry name" value="Ribophorin_II_C"/>
    <property type="match status" value="1"/>
</dbReference>
<evidence type="ECO:0000259" key="15">
    <source>
        <dbReference type="Pfam" id="PF23861"/>
    </source>
</evidence>
<feature type="domain" description="Ribophorin II second" evidence="15">
    <location>
        <begin position="269"/>
        <end position="367"/>
    </location>
</feature>
<feature type="transmembrane region" description="Helical" evidence="12">
    <location>
        <begin position="607"/>
        <end position="627"/>
    </location>
</feature>
<dbReference type="InterPro" id="IPR055374">
    <property type="entry name" value="Ribophorin_II_3rd"/>
</dbReference>
<dbReference type="InterPro" id="IPR055375">
    <property type="entry name" value="Ribophorin_II_2nd"/>
</dbReference>
<comment type="caution">
    <text evidence="17">The sequence shown here is derived from an EMBL/GenBank/DDBJ whole genome shotgun (WGS) entry which is preliminary data.</text>
</comment>
<evidence type="ECO:0000256" key="3">
    <source>
        <dbReference type="ARBA" id="ARBA00004922"/>
    </source>
</evidence>
<feature type="domain" description="Ribophorin II third" evidence="14">
    <location>
        <begin position="379"/>
        <end position="501"/>
    </location>
</feature>
<dbReference type="InterPro" id="IPR055373">
    <property type="entry name" value="Ribophorin_II_N"/>
</dbReference>
<evidence type="ECO:0000256" key="12">
    <source>
        <dbReference type="RuleBase" id="RU366029"/>
    </source>
</evidence>
<keyword evidence="10 12" id="KW-0472">Membrane</keyword>
<dbReference type="PANTHER" id="PTHR12640:SF0">
    <property type="entry name" value="DOLICHYL-DIPHOSPHOOLIGOSACCHARIDE--PROTEIN GLYCOSYLTRANSFERASE SUBUNIT 2"/>
    <property type="match status" value="1"/>
</dbReference>
<dbReference type="GO" id="GO:0008250">
    <property type="term" value="C:oligosaccharyltransferase complex"/>
    <property type="evidence" value="ECO:0007669"/>
    <property type="project" value="UniProtKB-UniRule"/>
</dbReference>
<dbReference type="Proteomes" id="UP001331761">
    <property type="component" value="Unassembled WGS sequence"/>
</dbReference>
<evidence type="ECO:0000259" key="14">
    <source>
        <dbReference type="Pfam" id="PF23860"/>
    </source>
</evidence>
<feature type="chain" id="PRO_5042663441" description="Dolichyl-diphosphooligosaccharide--protein glycosyltransferase subunit 2" evidence="12">
    <location>
        <begin position="17"/>
        <end position="635"/>
    </location>
</feature>
<evidence type="ECO:0000256" key="4">
    <source>
        <dbReference type="ARBA" id="ARBA00009038"/>
    </source>
</evidence>
<dbReference type="Pfam" id="PF23861">
    <property type="entry name" value="Ribophorin_II_2nd"/>
    <property type="match status" value="1"/>
</dbReference>
<dbReference type="PANTHER" id="PTHR12640">
    <property type="entry name" value="RIBOPHORIN II"/>
    <property type="match status" value="1"/>
</dbReference>
<evidence type="ECO:0000313" key="17">
    <source>
        <dbReference type="EMBL" id="KAK5978631.1"/>
    </source>
</evidence>
<reference evidence="17 18" key="1">
    <citation type="submission" date="2019-10" db="EMBL/GenBank/DDBJ databases">
        <title>Assembly and Annotation for the nematode Trichostrongylus colubriformis.</title>
        <authorList>
            <person name="Martin J."/>
        </authorList>
    </citation>
    <scope>NUCLEOTIDE SEQUENCE [LARGE SCALE GENOMIC DNA]</scope>
    <source>
        <strain evidence="17">G859</strain>
        <tissue evidence="17">Whole worm</tissue>
    </source>
</reference>
<organism evidence="17 18">
    <name type="scientific">Trichostrongylus colubriformis</name>
    <name type="common">Black scour worm</name>
    <dbReference type="NCBI Taxonomy" id="6319"/>
    <lineage>
        <taxon>Eukaryota</taxon>
        <taxon>Metazoa</taxon>
        <taxon>Ecdysozoa</taxon>
        <taxon>Nematoda</taxon>
        <taxon>Chromadorea</taxon>
        <taxon>Rhabditida</taxon>
        <taxon>Rhabditina</taxon>
        <taxon>Rhabditomorpha</taxon>
        <taxon>Strongyloidea</taxon>
        <taxon>Trichostrongylidae</taxon>
        <taxon>Trichostrongylus</taxon>
    </lineage>
</organism>
<feature type="domain" description="Ribophorin II N-terminal" evidence="13">
    <location>
        <begin position="24"/>
        <end position="261"/>
    </location>
</feature>
<comment type="subunit">
    <text evidence="11">Component of the oligosaccharyltransferase (OST) complex. OST exists in two different complex forms which contain common core subunits RPN1, RPN2, OST48, OST4, DAD1 and TMEM258, either STT3A or STT3B as catalytic subunits, and form-specific accessory subunits. STT3A complex assembly occurs through the formation of 3 subcomplexes. Subcomplex 1 contains RPN1 and TMEM258, subcomplex 2 contains the STT3A-specific subunits STT3A, DC2/OSTC, and KCP2 as well as the core subunit OST4, and subcomplex 3 contains RPN2, DAD1, and OST48. The STT3A complex can form stable complexes with the Sec61 complex or with both the Sec61 and TRAP complexes. Interacts with DDI2. Interacts with TMEM35A/NACHO.</text>
</comment>
<evidence type="ECO:0000256" key="8">
    <source>
        <dbReference type="ARBA" id="ARBA00022824"/>
    </source>
</evidence>
<evidence type="ECO:0000256" key="2">
    <source>
        <dbReference type="ARBA" id="ARBA00004477"/>
    </source>
</evidence>
<feature type="signal peptide" evidence="12">
    <location>
        <begin position="1"/>
        <end position="16"/>
    </location>
</feature>
<dbReference type="EMBL" id="WIXE01009214">
    <property type="protein sequence ID" value="KAK5978631.1"/>
    <property type="molecule type" value="Genomic_DNA"/>
</dbReference>
<sequence length="635" mass="70237">MRPIIFLVIAFTSVCAVSLNTFWEENDTKRLSKILESVLETKKDNIASLHYAASGLKLLNVVTSEKLAKVVCEIARRAELTKLETLYHASALAGDLEDCALTNVVGAQKVIEDVLTESKTSGERITQALRSADRLGIKVDKAAFDGALTAAMKDDSPNNLAWVFNAAALLDKAQGAKYFEKVKNLLFQADEVDSRFLLFDGGLMTTSNAVHGIMSLAEQQGKVPAFTEDKLLLFANYLLSRKHVSTEKSAFHLLSALGVLANNHQLVPVVVSLEGSVMINRGQPIVIAVCDVFGLPVTVTDVRVNIIPPGRSSPDLRNLRLQRSNVKPRQFVFGPDKMSDAPGMYIVNVRVETEDKRLIGLTGSTVHLQRSDDIVVEDLKVGLLGKDDVATGANLASVAQFAKLSKVITADHTKRLYVSFSVKSKFTGRLVQPHQAFVLFKHTNGVEVFYTAYVQTGGKYIVDIDLAKSHKDFDGLSGRYTAFLIVGDHTIRVPMKWPFADFILYLPPAPAEVAPKSQIINYNVLPEIKHIFRQSEKRPSTILSDAFTLISLSPLLLLFVLWFRIGLNFGNMPLNLWTLIFHGSLTALFILYFISWLQLNMFETLKYLAVVSALTYLAGNHVLKAIADKRKSKIE</sequence>
<evidence type="ECO:0000256" key="5">
    <source>
        <dbReference type="ARBA" id="ARBA00017612"/>
    </source>
</evidence>
<evidence type="ECO:0000256" key="1">
    <source>
        <dbReference type="ARBA" id="ARBA00002791"/>
    </source>
</evidence>
<dbReference type="Pfam" id="PF23860">
    <property type="entry name" value="Ribophorin_II_3rd"/>
    <property type="match status" value="1"/>
</dbReference>
<proteinExistence type="inferred from homology"/>
<evidence type="ECO:0000259" key="16">
    <source>
        <dbReference type="Pfam" id="PF25147"/>
    </source>
</evidence>
<evidence type="ECO:0000313" key="18">
    <source>
        <dbReference type="Proteomes" id="UP001331761"/>
    </source>
</evidence>
<dbReference type="InterPro" id="IPR008814">
    <property type="entry name" value="Swp1"/>
</dbReference>
<evidence type="ECO:0000256" key="6">
    <source>
        <dbReference type="ARBA" id="ARBA00022692"/>
    </source>
</evidence>
<comment type="pathway">
    <text evidence="3 12">Protein modification; protein glycosylation.</text>
</comment>
<name>A0AAN8IM56_TRICO</name>
<accession>A0AAN8IM56</accession>
<evidence type="ECO:0000256" key="11">
    <source>
        <dbReference type="ARBA" id="ARBA00046750"/>
    </source>
</evidence>
<evidence type="ECO:0000256" key="9">
    <source>
        <dbReference type="ARBA" id="ARBA00022989"/>
    </source>
</evidence>
<dbReference type="GO" id="GO:0006487">
    <property type="term" value="P:protein N-linked glycosylation"/>
    <property type="evidence" value="ECO:0007669"/>
    <property type="project" value="UniProtKB-UniRule"/>
</dbReference>
<dbReference type="Pfam" id="PF05817">
    <property type="entry name" value="Ribophorin_II"/>
    <property type="match status" value="1"/>
</dbReference>
<feature type="domain" description="Ribophorin II C-terminal" evidence="16">
    <location>
        <begin position="532"/>
        <end position="630"/>
    </location>
</feature>
<keyword evidence="6 12" id="KW-0812">Transmembrane</keyword>
<keyword evidence="18" id="KW-1185">Reference proteome</keyword>
<evidence type="ECO:0000256" key="10">
    <source>
        <dbReference type="ARBA" id="ARBA00023136"/>
    </source>
</evidence>